<accession>A0A219YCZ7</accession>
<dbReference type="Proteomes" id="UP000225215">
    <property type="component" value="Segment"/>
</dbReference>
<dbReference type="EMBL" id="KY290955">
    <property type="protein sequence ID" value="APU01583.1"/>
    <property type="molecule type" value="Genomic_DNA"/>
</dbReference>
<name>A0A219YCZ7_9CAUD</name>
<protein>
    <submittedName>
        <fullName evidence="1">Uncharacterized protein</fullName>
    </submittedName>
</protein>
<evidence type="ECO:0000313" key="2">
    <source>
        <dbReference type="Proteomes" id="UP000225215"/>
    </source>
</evidence>
<organism evidence="1 2">
    <name type="scientific">Aeromonas phage 65.2</name>
    <dbReference type="NCBI Taxonomy" id="1932896"/>
    <lineage>
        <taxon>Viruses</taxon>
        <taxon>Duplodnaviria</taxon>
        <taxon>Heunggongvirae</taxon>
        <taxon>Uroviricota</taxon>
        <taxon>Caudoviricetes</taxon>
        <taxon>Pantevenvirales</taxon>
        <taxon>Straboviridae</taxon>
        <taxon>Emmerichvirinae</taxon>
        <taxon>Ishigurovirus</taxon>
        <taxon>Ishigurovirus osborne</taxon>
    </lineage>
</organism>
<reference evidence="1 2" key="1">
    <citation type="journal article" date="2017" name="Sci. Rep.">
        <title>Characterization and diversity of phages infecting Aeromonas salmonicida subsp. salmonicida.</title>
        <authorList>
            <person name="Vincent A.T."/>
            <person name="Paquet V.E."/>
            <person name="Bernatchez A."/>
            <person name="Tremblay D.M."/>
            <person name="Moineau S."/>
            <person name="Charette S.J."/>
        </authorList>
    </citation>
    <scope>NUCLEOTIDE SEQUENCE [LARGE SCALE GENOMIC DNA]</scope>
</reference>
<sequence>MQYILTEEEYQDLKKKHILQLDIQKNKLQKLCTKIANTMPVFYWGNKEASIWGCIHNEQIEREDYLGEDEVAKGVEIQLTPGYCDECPVTDICPSSKRWSK</sequence>
<proteinExistence type="predicted"/>
<evidence type="ECO:0000313" key="1">
    <source>
        <dbReference type="EMBL" id="APU01583.1"/>
    </source>
</evidence>